<dbReference type="PANTHER" id="PTHR11669:SF8">
    <property type="entry name" value="DNA POLYMERASE III SUBUNIT DELTA"/>
    <property type="match status" value="1"/>
</dbReference>
<dbReference type="Proteomes" id="UP000008561">
    <property type="component" value="Chromosome"/>
</dbReference>
<keyword evidence="5" id="KW-0235">DNA replication</keyword>
<dbReference type="KEGG" id="dol:Dole_3206"/>
<dbReference type="InterPro" id="IPR015199">
    <property type="entry name" value="DNA_pol_III_delta_C"/>
</dbReference>
<dbReference type="GO" id="GO:0006261">
    <property type="term" value="P:DNA-templated DNA replication"/>
    <property type="evidence" value="ECO:0007669"/>
    <property type="project" value="TreeGrafter"/>
</dbReference>
<evidence type="ECO:0000259" key="8">
    <source>
        <dbReference type="Pfam" id="PF09115"/>
    </source>
</evidence>
<evidence type="ECO:0000256" key="2">
    <source>
        <dbReference type="ARBA" id="ARBA00014363"/>
    </source>
</evidence>
<evidence type="ECO:0000256" key="4">
    <source>
        <dbReference type="ARBA" id="ARBA00022695"/>
    </source>
</evidence>
<keyword evidence="3 9" id="KW-0808">Transferase</keyword>
<name>A9A090_DESOH</name>
<dbReference type="InterPro" id="IPR027417">
    <property type="entry name" value="P-loop_NTPase"/>
</dbReference>
<protein>
    <recommendedName>
        <fullName evidence="2">DNA polymerase III subunit delta'</fullName>
        <ecNumber evidence="1">2.7.7.7</ecNumber>
    </recommendedName>
</protein>
<gene>
    <name evidence="9" type="ordered locus">Dole_3206</name>
</gene>
<comment type="catalytic activity">
    <reaction evidence="7">
        <text>DNA(n) + a 2'-deoxyribonucleoside 5'-triphosphate = DNA(n+1) + diphosphate</text>
        <dbReference type="Rhea" id="RHEA:22508"/>
        <dbReference type="Rhea" id="RHEA-COMP:17339"/>
        <dbReference type="Rhea" id="RHEA-COMP:17340"/>
        <dbReference type="ChEBI" id="CHEBI:33019"/>
        <dbReference type="ChEBI" id="CHEBI:61560"/>
        <dbReference type="ChEBI" id="CHEBI:173112"/>
        <dbReference type="EC" id="2.7.7.7"/>
    </reaction>
</comment>
<dbReference type="GO" id="GO:0003887">
    <property type="term" value="F:DNA-directed DNA polymerase activity"/>
    <property type="evidence" value="ECO:0007669"/>
    <property type="project" value="UniProtKB-KW"/>
</dbReference>
<accession>A9A090</accession>
<keyword evidence="4 9" id="KW-0548">Nucleotidyltransferase</keyword>
<dbReference type="PANTHER" id="PTHR11669">
    <property type="entry name" value="REPLICATION FACTOR C / DNA POLYMERASE III GAMMA-TAU SUBUNIT"/>
    <property type="match status" value="1"/>
</dbReference>
<dbReference type="Gene3D" id="1.20.272.10">
    <property type="match status" value="1"/>
</dbReference>
<keyword evidence="10" id="KW-1185">Reference proteome</keyword>
<dbReference type="InterPro" id="IPR004622">
    <property type="entry name" value="DNA_pol_HolB"/>
</dbReference>
<dbReference type="GO" id="GO:0008408">
    <property type="term" value="F:3'-5' exonuclease activity"/>
    <property type="evidence" value="ECO:0007669"/>
    <property type="project" value="InterPro"/>
</dbReference>
<dbReference type="HOGENOM" id="CLU_006229_4_0_7"/>
<evidence type="ECO:0000313" key="9">
    <source>
        <dbReference type="EMBL" id="ABW69009.1"/>
    </source>
</evidence>
<keyword evidence="6" id="KW-0239">DNA-directed DNA polymerase</keyword>
<dbReference type="NCBIfam" id="TIGR00678">
    <property type="entry name" value="holB"/>
    <property type="match status" value="1"/>
</dbReference>
<dbReference type="GO" id="GO:0003677">
    <property type="term" value="F:DNA binding"/>
    <property type="evidence" value="ECO:0007669"/>
    <property type="project" value="InterPro"/>
</dbReference>
<dbReference type="SUPFAM" id="SSF52540">
    <property type="entry name" value="P-loop containing nucleoside triphosphate hydrolases"/>
    <property type="match status" value="1"/>
</dbReference>
<dbReference type="EC" id="2.7.7.7" evidence="1"/>
<dbReference type="InterPro" id="IPR050238">
    <property type="entry name" value="DNA_Rep/Repair_Clamp_Loader"/>
</dbReference>
<dbReference type="STRING" id="96561.Dole_3206"/>
<evidence type="ECO:0000256" key="6">
    <source>
        <dbReference type="ARBA" id="ARBA00022932"/>
    </source>
</evidence>
<organism evidence="9 10">
    <name type="scientific">Desulfosudis oleivorans (strain DSM 6200 / JCM 39069 / Hxd3)</name>
    <name type="common">Desulfococcus oleovorans</name>
    <dbReference type="NCBI Taxonomy" id="96561"/>
    <lineage>
        <taxon>Bacteria</taxon>
        <taxon>Pseudomonadati</taxon>
        <taxon>Thermodesulfobacteriota</taxon>
        <taxon>Desulfobacteria</taxon>
        <taxon>Desulfobacterales</taxon>
        <taxon>Desulfosudaceae</taxon>
        <taxon>Desulfosudis</taxon>
    </lineage>
</organism>
<evidence type="ECO:0000256" key="7">
    <source>
        <dbReference type="ARBA" id="ARBA00049244"/>
    </source>
</evidence>
<dbReference type="eggNOG" id="COG2812">
    <property type="taxonomic scope" value="Bacteria"/>
</dbReference>
<evidence type="ECO:0000256" key="5">
    <source>
        <dbReference type="ARBA" id="ARBA00022705"/>
    </source>
</evidence>
<dbReference type="Gene3D" id="3.40.50.300">
    <property type="entry name" value="P-loop containing nucleotide triphosphate hydrolases"/>
    <property type="match status" value="1"/>
</dbReference>
<feature type="domain" description="DNA polymerase III delta subunit C-terminal" evidence="8">
    <location>
        <begin position="238"/>
        <end position="328"/>
    </location>
</feature>
<dbReference type="Pfam" id="PF09115">
    <property type="entry name" value="DNApol3-delta_C"/>
    <property type="match status" value="1"/>
</dbReference>
<evidence type="ECO:0000313" key="10">
    <source>
        <dbReference type="Proteomes" id="UP000008561"/>
    </source>
</evidence>
<dbReference type="AlphaFoldDB" id="A9A090"/>
<evidence type="ECO:0000256" key="3">
    <source>
        <dbReference type="ARBA" id="ARBA00022679"/>
    </source>
</evidence>
<evidence type="ECO:0000256" key="1">
    <source>
        <dbReference type="ARBA" id="ARBA00012417"/>
    </source>
</evidence>
<sequence>MDQEKPLRTLAGILARGDIPHAFLFTGIDGIGKRSAAMGFAMACNCLAAVQEKPLPVPVPGDSGLPFCGTCRICRAIAAGTHPDVITIAPEGNAIKIGRIRELIEKVAFRPHEAKMRAVIISDAWAMNPEAANALLKSLEEPPPQTLFFLTAEHASDLLPTVVSRCRHIRFAPVSADRIAAFLQQHHGVDEKAARSAALMSGGSVARALALTDVPLGAWRQWLAAELAALPSRPVPLVLAFAEKLQKNKDQIGQWLGMIQTCLYDAVVWKYQPGRIMNIDMTDAVAALSEQESIASLGRKIDAVVAMEKALNRNLNPRLATEKLALELANRL</sequence>
<dbReference type="EMBL" id="CP000859">
    <property type="protein sequence ID" value="ABW69009.1"/>
    <property type="molecule type" value="Genomic_DNA"/>
</dbReference>
<dbReference type="GO" id="GO:0009360">
    <property type="term" value="C:DNA polymerase III complex"/>
    <property type="evidence" value="ECO:0007669"/>
    <property type="project" value="InterPro"/>
</dbReference>
<dbReference type="Pfam" id="PF13177">
    <property type="entry name" value="DNA_pol3_delta2"/>
    <property type="match status" value="1"/>
</dbReference>
<reference evidence="9 10" key="1">
    <citation type="submission" date="2007-10" db="EMBL/GenBank/DDBJ databases">
        <title>Complete sequence of Desulfococcus oleovorans Hxd3.</title>
        <authorList>
            <consortium name="US DOE Joint Genome Institute"/>
            <person name="Copeland A."/>
            <person name="Lucas S."/>
            <person name="Lapidus A."/>
            <person name="Barry K."/>
            <person name="Glavina del Rio T."/>
            <person name="Dalin E."/>
            <person name="Tice H."/>
            <person name="Pitluck S."/>
            <person name="Kiss H."/>
            <person name="Brettin T."/>
            <person name="Bruce D."/>
            <person name="Detter J.C."/>
            <person name="Han C."/>
            <person name="Schmutz J."/>
            <person name="Larimer F."/>
            <person name="Land M."/>
            <person name="Hauser L."/>
            <person name="Kyrpides N."/>
            <person name="Kim E."/>
            <person name="Wawrik B."/>
            <person name="Richardson P."/>
        </authorList>
    </citation>
    <scope>NUCLEOTIDE SEQUENCE [LARGE SCALE GENOMIC DNA]</scope>
    <source>
        <strain evidence="10">DSM 6200 / JCM 39069 / Hxd3</strain>
    </source>
</reference>
<proteinExistence type="predicted"/>